<organism evidence="2 3">
    <name type="scientific">Protea cynaroides</name>
    <dbReference type="NCBI Taxonomy" id="273540"/>
    <lineage>
        <taxon>Eukaryota</taxon>
        <taxon>Viridiplantae</taxon>
        <taxon>Streptophyta</taxon>
        <taxon>Embryophyta</taxon>
        <taxon>Tracheophyta</taxon>
        <taxon>Spermatophyta</taxon>
        <taxon>Magnoliopsida</taxon>
        <taxon>Proteales</taxon>
        <taxon>Proteaceae</taxon>
        <taxon>Protea</taxon>
    </lineage>
</organism>
<evidence type="ECO:0000313" key="2">
    <source>
        <dbReference type="EMBL" id="KAJ4949799.1"/>
    </source>
</evidence>
<dbReference type="Proteomes" id="UP001141806">
    <property type="component" value="Unassembled WGS sequence"/>
</dbReference>
<reference evidence="2" key="1">
    <citation type="journal article" date="2023" name="Plant J.">
        <title>The genome of the king protea, Protea cynaroides.</title>
        <authorList>
            <person name="Chang J."/>
            <person name="Duong T.A."/>
            <person name="Schoeman C."/>
            <person name="Ma X."/>
            <person name="Roodt D."/>
            <person name="Barker N."/>
            <person name="Li Z."/>
            <person name="Van de Peer Y."/>
            <person name="Mizrachi E."/>
        </authorList>
    </citation>
    <scope>NUCLEOTIDE SEQUENCE</scope>
    <source>
        <tissue evidence="2">Young leaves</tissue>
    </source>
</reference>
<keyword evidence="3" id="KW-1185">Reference proteome</keyword>
<dbReference type="AlphaFoldDB" id="A0A9Q0GM18"/>
<feature type="compositionally biased region" description="Polar residues" evidence="1">
    <location>
        <begin position="45"/>
        <end position="67"/>
    </location>
</feature>
<protein>
    <submittedName>
        <fullName evidence="2">Uncharacterized protein</fullName>
    </submittedName>
</protein>
<evidence type="ECO:0000313" key="3">
    <source>
        <dbReference type="Proteomes" id="UP001141806"/>
    </source>
</evidence>
<accession>A0A9Q0GM18</accession>
<comment type="caution">
    <text evidence="2">The sequence shown here is derived from an EMBL/GenBank/DDBJ whole genome shotgun (WGS) entry which is preliminary data.</text>
</comment>
<sequence>MDLKHTKFGPYPHKKGAQKPNMLLLSYCQPPSKEWKSRWKRSWRTRANTPSKRQQGPPSSGPVSMDSTSYQVSLSLSFPICISFFLSKLCLLPGSGSSVVKELTTGEAVNPRCFPVAVMHLGAVLFDCFLGSR</sequence>
<feature type="region of interest" description="Disordered" evidence="1">
    <location>
        <begin position="38"/>
        <end position="67"/>
    </location>
</feature>
<evidence type="ECO:0000256" key="1">
    <source>
        <dbReference type="SAM" id="MobiDB-lite"/>
    </source>
</evidence>
<gene>
    <name evidence="2" type="ORF">NE237_008279</name>
</gene>
<name>A0A9Q0GM18_9MAGN</name>
<dbReference type="EMBL" id="JAMYWD010000332">
    <property type="protein sequence ID" value="KAJ4949799.1"/>
    <property type="molecule type" value="Genomic_DNA"/>
</dbReference>
<proteinExistence type="predicted"/>